<proteinExistence type="predicted"/>
<accession>A0A7S1D0J7</accession>
<evidence type="ECO:0000313" key="2">
    <source>
        <dbReference type="EMBL" id="CAD8934351.1"/>
    </source>
</evidence>
<reference evidence="2" key="1">
    <citation type="submission" date="2021-01" db="EMBL/GenBank/DDBJ databases">
        <authorList>
            <person name="Corre E."/>
            <person name="Pelletier E."/>
            <person name="Niang G."/>
            <person name="Scheremetjew M."/>
            <person name="Finn R."/>
            <person name="Kale V."/>
            <person name="Holt S."/>
            <person name="Cochrane G."/>
            <person name="Meng A."/>
            <person name="Brown T."/>
            <person name="Cohen L."/>
        </authorList>
    </citation>
    <scope>NUCLEOTIDE SEQUENCE</scope>
    <source>
        <strain evidence="2">ECT3854</strain>
    </source>
</reference>
<gene>
    <name evidence="2" type="ORF">CTEN0397_LOCUS5384</name>
</gene>
<sequence>MDEARAHQLSLESLKQQCAVLPNTNSTTTIRPYSIYQNAFQRNDDDDDDDNHDNGITTTINNNNNKRERHAWIYAPPCHRRPPPDRLRMDGSNIYVHRNDNCTLFAGHPSYLPTKYQLDDLLDFYGWKSWEDQAEYFRYDNYLWMGVSHRDGTVSYAPESYGTPDYFPPPPRQRDFQKQICFVGDSHARYLYHESQLVINNLTLRVGDGCVHNIYEKADNRHDRFRYIKLLFADEWLAKDKEEETKWQQELEKCSHIVLSYGHWESGWPREYATTPNDFRNQTRQLLHTLERMTAHTTRAPIWTLSLNLVPLGYRALSCPPMDWRLGPLVDAYNTVMHDLLLPNSEFRKTTYFVDNTDLNDPLWDSSLDYVHPCRNVFRPMASRMLHRILNHDRQTK</sequence>
<evidence type="ECO:0000256" key="1">
    <source>
        <dbReference type="SAM" id="MobiDB-lite"/>
    </source>
</evidence>
<feature type="region of interest" description="Disordered" evidence="1">
    <location>
        <begin position="40"/>
        <end position="62"/>
    </location>
</feature>
<name>A0A7S1D0J7_CYCTE</name>
<dbReference type="SUPFAM" id="SSF52266">
    <property type="entry name" value="SGNH hydrolase"/>
    <property type="match status" value="1"/>
</dbReference>
<organism evidence="2">
    <name type="scientific">Cyclophora tenuis</name>
    <name type="common">Marine diatom</name>
    <dbReference type="NCBI Taxonomy" id="216820"/>
    <lineage>
        <taxon>Eukaryota</taxon>
        <taxon>Sar</taxon>
        <taxon>Stramenopiles</taxon>
        <taxon>Ochrophyta</taxon>
        <taxon>Bacillariophyta</taxon>
        <taxon>Fragilariophyceae</taxon>
        <taxon>Fragilariophycidae</taxon>
        <taxon>Cyclophorales</taxon>
        <taxon>Cyclophoraceae</taxon>
        <taxon>Cyclophora</taxon>
    </lineage>
</organism>
<dbReference type="EMBL" id="HBFW01008274">
    <property type="protein sequence ID" value="CAD8934351.1"/>
    <property type="molecule type" value="Transcribed_RNA"/>
</dbReference>
<dbReference type="AlphaFoldDB" id="A0A7S1D0J7"/>
<protein>
    <submittedName>
        <fullName evidence="2">Uncharacterized protein</fullName>
    </submittedName>
</protein>